<dbReference type="KEGG" id="vg:16747436"/>
<proteinExistence type="predicted"/>
<dbReference type="RefSeq" id="YP_008492986.1">
    <property type="nucleotide sequence ID" value="NC_022233.1"/>
</dbReference>
<organism evidence="5 6">
    <name type="scientific">Suid betaherpesvirus 2</name>
    <dbReference type="NCBI Taxonomy" id="1608255"/>
    <lineage>
        <taxon>Viruses</taxon>
        <taxon>Duplodnaviria</taxon>
        <taxon>Heunggongvirae</taxon>
        <taxon>Peploviricota</taxon>
        <taxon>Herviviricetes</taxon>
        <taxon>Herpesvirales</taxon>
        <taxon>Orthoherpesviridae</taxon>
        <taxon>Betaherpesvirinae</taxon>
        <taxon>Roseolovirus</taxon>
        <taxon>Roseolovirus suidbeta2</taxon>
    </lineage>
</organism>
<dbReference type="GeneID" id="16747436"/>
<dbReference type="Proteomes" id="UP000243849">
    <property type="component" value="Segment"/>
</dbReference>
<keyword evidence="3" id="KW-0426">Late protein</keyword>
<evidence type="ECO:0000256" key="1">
    <source>
        <dbReference type="ARBA" id="ARBA00004307"/>
    </source>
</evidence>
<sequence length="256" mass="30161">MDPESHFLKLPNERKSIGKYNHLRIYKNIQKHLHRFDKLNAFLGNIFPVSFKQFRRYVFYEVRLGPRIPDCVFLFTDKDRIQVHCYLVELKTTFSRTTFNTVSLNKTQNAQYLQGLKQLHESIVYLDKFQGSSDKSVFIYPHILFYRQKNLSLDLAKGFRSVSKKLSFAFLYDLLKKNQDERLQTFLSLPGNANIRESRKERADMSSEGCISTKRARYKQDKGETKRRKTGKVVKAPVAARDKAPKRKVRRKVRGN</sequence>
<accession>U3GPK7</accession>
<dbReference type="GO" id="GO:0044196">
    <property type="term" value="C:host cell nucleolus"/>
    <property type="evidence" value="ECO:0007669"/>
    <property type="project" value="UniProtKB-SubCell"/>
</dbReference>
<dbReference type="EMBL" id="KF017583">
    <property type="protein sequence ID" value="AGT99241.1"/>
    <property type="molecule type" value="Genomic_DNA"/>
</dbReference>
<keyword evidence="6" id="KW-1185">Reference proteome</keyword>
<evidence type="ECO:0000256" key="3">
    <source>
        <dbReference type="ARBA" id="ARBA00022921"/>
    </source>
</evidence>
<feature type="region of interest" description="Disordered" evidence="4">
    <location>
        <begin position="197"/>
        <end position="256"/>
    </location>
</feature>
<evidence type="ECO:0000256" key="4">
    <source>
        <dbReference type="SAM" id="MobiDB-lite"/>
    </source>
</evidence>
<protein>
    <submittedName>
        <fullName evidence="5">Fusion protein</fullName>
    </submittedName>
</protein>
<comment type="subcellular location">
    <subcellularLocation>
        <location evidence="1">Host nucleus</location>
        <location evidence="1">Host nucleolus</location>
    </subcellularLocation>
    <subcellularLocation>
        <location evidence="2">Virion</location>
    </subcellularLocation>
</comment>
<evidence type="ECO:0000313" key="5">
    <source>
        <dbReference type="EMBL" id="AGT99241.1"/>
    </source>
</evidence>
<evidence type="ECO:0000313" key="6">
    <source>
        <dbReference type="Proteomes" id="UP000243849"/>
    </source>
</evidence>
<reference evidence="5 6" key="1">
    <citation type="submission" date="2013-05" db="EMBL/GenBank/DDBJ databases">
        <title>Genome organization and molecular characterization of porcine cytomegalovirus.</title>
        <authorList>
            <person name="Gu W."/>
            <person name="Zhou L."/>
            <person name="Ge X."/>
            <person name="Guo X."/>
            <person name="Yang H."/>
        </authorList>
    </citation>
    <scope>NUCLEOTIDE SEQUENCE [LARGE SCALE GENOMIC DNA]</scope>
    <source>
        <strain evidence="5 6">BJ09</strain>
    </source>
</reference>
<name>U3GPK7_9BETA</name>
<dbReference type="OrthoDB" id="20832at10239"/>
<gene>
    <name evidence="5" type="primary">U49</name>
</gene>
<feature type="compositionally biased region" description="Basic residues" evidence="4">
    <location>
        <begin position="244"/>
        <end position="256"/>
    </location>
</feature>
<evidence type="ECO:0000256" key="2">
    <source>
        <dbReference type="ARBA" id="ARBA00004328"/>
    </source>
</evidence>
<dbReference type="InterPro" id="IPR002580">
    <property type="entry name" value="Herpes_UL24"/>
</dbReference>
<dbReference type="Pfam" id="PF01646">
    <property type="entry name" value="Herpes_UL24"/>
    <property type="match status" value="1"/>
</dbReference>